<evidence type="ECO:0000256" key="3">
    <source>
        <dbReference type="ARBA" id="ARBA00022833"/>
    </source>
</evidence>
<dbReference type="PANTHER" id="PTHR12857:SF0">
    <property type="entry name" value="CXXC MOTIF CONTAINING ZINC BINDING PROTEIN"/>
    <property type="match status" value="1"/>
</dbReference>
<organism evidence="4">
    <name type="scientific">Evadne anonyx</name>
    <dbReference type="NCBI Taxonomy" id="141404"/>
    <lineage>
        <taxon>Eukaryota</taxon>
        <taxon>Metazoa</taxon>
        <taxon>Ecdysozoa</taxon>
        <taxon>Arthropoda</taxon>
        <taxon>Crustacea</taxon>
        <taxon>Branchiopoda</taxon>
        <taxon>Diplostraca</taxon>
        <taxon>Cladocera</taxon>
        <taxon>Onychopoda</taxon>
        <taxon>Podonidae</taxon>
        <taxon>Evadne</taxon>
    </lineage>
</organism>
<evidence type="ECO:0000256" key="2">
    <source>
        <dbReference type="ARBA" id="ARBA00022723"/>
    </source>
</evidence>
<dbReference type="SUPFAM" id="SSF141678">
    <property type="entry name" value="MAL13P1.257-like"/>
    <property type="match status" value="1"/>
</dbReference>
<dbReference type="PANTHER" id="PTHR12857">
    <property type="entry name" value="CXXC MOTIF CONTAINING ZINC BINDING PROTEIN"/>
    <property type="match status" value="1"/>
</dbReference>
<keyword evidence="2" id="KW-0479">Metal-binding</keyword>
<dbReference type="GO" id="GO:0008270">
    <property type="term" value="F:zinc ion binding"/>
    <property type="evidence" value="ECO:0007669"/>
    <property type="project" value="TreeGrafter"/>
</dbReference>
<comment type="similarity">
    <text evidence="1">Belongs to the UPF0587 family.</text>
</comment>
<name>A0A9N6WY04_9CRUS</name>
<protein>
    <submittedName>
        <fullName evidence="4">EOG090X0HQJ</fullName>
    </submittedName>
</protein>
<dbReference type="EMBL" id="OC986254">
    <property type="protein sequence ID" value="CAG4642909.1"/>
    <property type="molecule type" value="Genomic_DNA"/>
</dbReference>
<evidence type="ECO:0000256" key="1">
    <source>
        <dbReference type="ARBA" id="ARBA00007818"/>
    </source>
</evidence>
<reference evidence="4" key="1">
    <citation type="submission" date="2021-04" db="EMBL/GenBank/DDBJ databases">
        <authorList>
            <person name="Cornetti L."/>
        </authorList>
    </citation>
    <scope>NUCLEOTIDE SEQUENCE</scope>
</reference>
<gene>
    <name evidence="4" type="primary">EOG090X0HQJ</name>
</gene>
<dbReference type="InterPro" id="IPR008584">
    <property type="entry name" value="CXXC_Zn-binding_euk"/>
</dbReference>
<accession>A0A9N6WY04</accession>
<dbReference type="Pfam" id="PF05907">
    <property type="entry name" value="CXXC_Zn-b_euk"/>
    <property type="match status" value="1"/>
</dbReference>
<dbReference type="AlphaFoldDB" id="A0A9N6WY04"/>
<proteinExistence type="inferred from homology"/>
<evidence type="ECO:0000313" key="4">
    <source>
        <dbReference type="EMBL" id="CAG4642909.1"/>
    </source>
</evidence>
<sequence length="161" mass="18323">MVKIGLRIKASLENVTNLHPENEDFRWYIKVKCGSCNEASEKWIYICQTESVDVKGGRGSANLVVKCKLCSRESNMEIIADSVAPYNESDDGKFKTVVKFDCRGMEPSDFSFRNGWVVEGLESGTKFPDVDLTEKEWADYDEKVATTVGIYELEHEFSREK</sequence>
<keyword evidence="3" id="KW-0862">Zinc</keyword>